<dbReference type="Gene3D" id="3.40.50.150">
    <property type="entry name" value="Vaccinia Virus protein VP39"/>
    <property type="match status" value="1"/>
</dbReference>
<keyword evidence="1 5" id="KW-0489">Methyltransferase</keyword>
<dbReference type="SMART" id="SM00138">
    <property type="entry name" value="MeTrc"/>
    <property type="match status" value="1"/>
</dbReference>
<organism evidence="5">
    <name type="scientific">Geobacter sp. (strain M21)</name>
    <dbReference type="NCBI Taxonomy" id="443144"/>
    <lineage>
        <taxon>Bacteria</taxon>
        <taxon>Pseudomonadati</taxon>
        <taxon>Thermodesulfobacteriota</taxon>
        <taxon>Desulfuromonadia</taxon>
        <taxon>Geobacterales</taxon>
        <taxon>Geobacteraceae</taxon>
        <taxon>Geobacter</taxon>
    </lineage>
</organism>
<protein>
    <submittedName>
        <fullName evidence="5">MCP methyltransferase, CheR-type</fullName>
        <ecNumber evidence="5">2.1.1.80</ecNumber>
    </submittedName>
</protein>
<dbReference type="HOGENOM" id="CLU_025854_4_1_7"/>
<dbReference type="Pfam" id="PF01739">
    <property type="entry name" value="CheR"/>
    <property type="match status" value="1"/>
</dbReference>
<reference evidence="5" key="1">
    <citation type="submission" date="2009-07" db="EMBL/GenBank/DDBJ databases">
        <title>Complete sequence of Geobacter sp. M21.</title>
        <authorList>
            <consortium name="US DOE Joint Genome Institute"/>
            <person name="Lucas S."/>
            <person name="Copeland A."/>
            <person name="Lapidus A."/>
            <person name="Glavina del Rio T."/>
            <person name="Dalin E."/>
            <person name="Tice H."/>
            <person name="Bruce D."/>
            <person name="Goodwin L."/>
            <person name="Pitluck S."/>
            <person name="Saunders E."/>
            <person name="Brettin T."/>
            <person name="Detter J.C."/>
            <person name="Han C."/>
            <person name="Larimer F."/>
            <person name="Land M."/>
            <person name="Hauser L."/>
            <person name="Kyrpides N."/>
            <person name="Ovchinnikova G."/>
            <person name="Lovley D."/>
        </authorList>
    </citation>
    <scope>NUCLEOTIDE SEQUENCE [LARGE SCALE GENOMIC DNA]</scope>
    <source>
        <strain evidence="5">M21</strain>
    </source>
</reference>
<dbReference type="InterPro" id="IPR011990">
    <property type="entry name" value="TPR-like_helical_dom_sf"/>
</dbReference>
<dbReference type="PROSITE" id="PS50123">
    <property type="entry name" value="CHER"/>
    <property type="match status" value="1"/>
</dbReference>
<dbReference type="GO" id="GO:0032259">
    <property type="term" value="P:methylation"/>
    <property type="evidence" value="ECO:0007669"/>
    <property type="project" value="UniProtKB-KW"/>
</dbReference>
<dbReference type="Pfam" id="PF13181">
    <property type="entry name" value="TPR_8"/>
    <property type="match status" value="1"/>
</dbReference>
<dbReference type="EMBL" id="CP001661">
    <property type="protein sequence ID" value="ACT18410.1"/>
    <property type="molecule type" value="Genomic_DNA"/>
</dbReference>
<evidence type="ECO:0000259" key="4">
    <source>
        <dbReference type="PROSITE" id="PS50123"/>
    </source>
</evidence>
<name>C6DZA2_GEOSM</name>
<dbReference type="eggNOG" id="COG1352">
    <property type="taxonomic scope" value="Bacteria"/>
</dbReference>
<dbReference type="SMART" id="SM00028">
    <property type="entry name" value="TPR"/>
    <property type="match status" value="2"/>
</dbReference>
<evidence type="ECO:0000256" key="2">
    <source>
        <dbReference type="ARBA" id="ARBA00022679"/>
    </source>
</evidence>
<keyword evidence="2 5" id="KW-0808">Transferase</keyword>
<dbReference type="PRINTS" id="PR00996">
    <property type="entry name" value="CHERMTFRASE"/>
</dbReference>
<dbReference type="PANTHER" id="PTHR24422">
    <property type="entry name" value="CHEMOTAXIS PROTEIN METHYLTRANSFERASE"/>
    <property type="match status" value="1"/>
</dbReference>
<dbReference type="EC" id="2.1.1.80" evidence="5"/>
<keyword evidence="3" id="KW-0949">S-adenosyl-L-methionine</keyword>
<evidence type="ECO:0000256" key="1">
    <source>
        <dbReference type="ARBA" id="ARBA00022603"/>
    </source>
</evidence>
<dbReference type="SUPFAM" id="SSF48452">
    <property type="entry name" value="TPR-like"/>
    <property type="match status" value="1"/>
</dbReference>
<dbReference type="InterPro" id="IPR022642">
    <property type="entry name" value="CheR_C"/>
</dbReference>
<dbReference type="InterPro" id="IPR050903">
    <property type="entry name" value="Bact_Chemotaxis_MeTrfase"/>
</dbReference>
<evidence type="ECO:0000256" key="3">
    <source>
        <dbReference type="ARBA" id="ARBA00022691"/>
    </source>
</evidence>
<dbReference type="Gene3D" id="1.25.40.10">
    <property type="entry name" value="Tetratricopeptide repeat domain"/>
    <property type="match status" value="1"/>
</dbReference>
<sequence length="478" mass="54438">MVVMTLLRDFMELVATRTGLNFRDRDQAVFRNKVQERITRYRGSEWDYYELLQDETPESAREWCVLAALLTTGESYFFRDKGQFALLKNHILPELIKRKRQRRLRIWSAGCSSGEEPYSLAMVVKELLPVLDNWQIQIIGTDINSKVIDQAGKGIYTEWSFRQTEQRLRDKFFSKREGCWEIDPDIKAMVTYRCCNLVLDPFPDLSGELNNMDLIVCRNVFIYFHPEAVGQVVTKFADTLTEGGFLLTGHGELHLQALYRLKSRMIDEQMILQKGTDLTSAVSLPAVTPLHHQVVPASARPSAGTKKEQRLNPAAVSAKRLFAGHAAKPVAAGVLPHDLDRCLEQARRCADQGKYHDAARICRDVIRYHTLSPLPYFLLAQISEANGDAWSAKQCFKKAIYLDPSLIAPHLELGEMYLSEKKYELAAKSIRSARELLKVMPPGKFIALYSETTALELLRHADDLLDGLNKKEKTSDRT</sequence>
<dbReference type="InterPro" id="IPR029063">
    <property type="entry name" value="SAM-dependent_MTases_sf"/>
</dbReference>
<dbReference type="PANTHER" id="PTHR24422:SF19">
    <property type="entry name" value="CHEMOTAXIS PROTEIN METHYLTRANSFERASE"/>
    <property type="match status" value="1"/>
</dbReference>
<evidence type="ECO:0000313" key="5">
    <source>
        <dbReference type="EMBL" id="ACT18410.1"/>
    </source>
</evidence>
<dbReference type="SUPFAM" id="SSF53335">
    <property type="entry name" value="S-adenosyl-L-methionine-dependent methyltransferases"/>
    <property type="match status" value="1"/>
</dbReference>
<feature type="domain" description="CheR-type methyltransferase" evidence="4">
    <location>
        <begin position="1"/>
        <end position="252"/>
    </location>
</feature>
<gene>
    <name evidence="5" type="ordered locus">GM21_2362</name>
</gene>
<proteinExistence type="predicted"/>
<dbReference type="KEGG" id="gem:GM21_2362"/>
<dbReference type="AlphaFoldDB" id="C6DZA2"/>
<dbReference type="STRING" id="443144.GM21_2362"/>
<dbReference type="GO" id="GO:0008983">
    <property type="term" value="F:protein-glutamate O-methyltransferase activity"/>
    <property type="evidence" value="ECO:0007669"/>
    <property type="project" value="UniProtKB-EC"/>
</dbReference>
<dbReference type="InterPro" id="IPR019734">
    <property type="entry name" value="TPR_rpt"/>
</dbReference>
<accession>C6DZA2</accession>
<dbReference type="InterPro" id="IPR000780">
    <property type="entry name" value="CheR_MeTrfase"/>
</dbReference>